<proteinExistence type="inferred from homology"/>
<protein>
    <recommendedName>
        <fullName evidence="3">Urease accessory protein UreD</fullName>
    </recommendedName>
</protein>
<dbReference type="RefSeq" id="WP_123396647.1">
    <property type="nucleotide sequence ID" value="NZ_CANQMU010000001.1"/>
</dbReference>
<comment type="subunit">
    <text evidence="3">UreD, UreF and UreG form a complex that acts as a GTP-hydrolysis-dependent molecular chaperone, activating the urease apoprotein by helping to assemble the nickel containing metallocenter of UreC. The UreE protein probably delivers the nickel.</text>
</comment>
<evidence type="ECO:0000256" key="2">
    <source>
        <dbReference type="ARBA" id="ARBA00023186"/>
    </source>
</evidence>
<dbReference type="AlphaFoldDB" id="A0A4P7VJD7"/>
<comment type="function">
    <text evidence="3">Required for maturation of urease via the functional incorporation of the urease nickel metallocenter.</text>
</comment>
<dbReference type="KEGG" id="mgod:E7746_05275"/>
<dbReference type="EMBL" id="CP039393">
    <property type="protein sequence ID" value="QCD35346.1"/>
    <property type="molecule type" value="Genomic_DNA"/>
</dbReference>
<comment type="similarity">
    <text evidence="1 3">Belongs to the UreD family.</text>
</comment>
<dbReference type="HAMAP" id="MF_01384">
    <property type="entry name" value="UreD"/>
    <property type="match status" value="1"/>
</dbReference>
<keyword evidence="3" id="KW-0996">Nickel insertion</keyword>
<organism evidence="4 5">
    <name type="scientific">Muribaculum gordoncarteri</name>
    <dbReference type="NCBI Taxonomy" id="2530390"/>
    <lineage>
        <taxon>Bacteria</taxon>
        <taxon>Pseudomonadati</taxon>
        <taxon>Bacteroidota</taxon>
        <taxon>Bacteroidia</taxon>
        <taxon>Bacteroidales</taxon>
        <taxon>Muribaculaceae</taxon>
        <taxon>Muribaculum</taxon>
    </lineage>
</organism>
<reference evidence="4 5" key="1">
    <citation type="submission" date="2019-02" db="EMBL/GenBank/DDBJ databases">
        <title>Isolation and identification of novel species under the genus Muribaculum.</title>
        <authorList>
            <person name="Miyake S."/>
            <person name="Ding Y."/>
            <person name="Low A."/>
            <person name="Soh M."/>
            <person name="Seedorf H."/>
        </authorList>
    </citation>
    <scope>NUCLEOTIDE SEQUENCE [LARGE SCALE GENOMIC DNA]</scope>
    <source>
        <strain evidence="4 5">TLL-A4</strain>
    </source>
</reference>
<evidence type="ECO:0000313" key="5">
    <source>
        <dbReference type="Proteomes" id="UP000297031"/>
    </source>
</evidence>
<dbReference type="GO" id="GO:0005737">
    <property type="term" value="C:cytoplasm"/>
    <property type="evidence" value="ECO:0007669"/>
    <property type="project" value="UniProtKB-SubCell"/>
</dbReference>
<evidence type="ECO:0000313" key="4">
    <source>
        <dbReference type="EMBL" id="QCD35346.1"/>
    </source>
</evidence>
<dbReference type="Proteomes" id="UP000297031">
    <property type="component" value="Chromosome"/>
</dbReference>
<comment type="subcellular location">
    <subcellularLocation>
        <location evidence="3">Cytoplasm</location>
    </subcellularLocation>
</comment>
<sequence>MKDVANAPEIKRLESMREMQPYNNPTRAMFIGAPGKVGYLRLGFEIDAWGKSILRDHERIAPLIVQQELYCDEGMPEMPVVYIISSGGPNVDGDRYEQDIEMRRGSFGHVTTGAATKIAEMKDNFSALYQKITLEEDSYLEFIPEHTIPCSNARYITYTDIVCHPSATMFYSEVFTCGRKHRDNEVFKYDILSVTCNAMRPDGTRLFREKFIIDPKEYDLRNLGIMGRYDMFANVIVLTPPEKAQEIYDKTEVGFLDDGKVAVGLTRLPNEAGLLYKVLGFETGPVKDKIRNFCSTVRQVVKGKPLLPDFPWR</sequence>
<dbReference type="InterPro" id="IPR002669">
    <property type="entry name" value="UreD"/>
</dbReference>
<dbReference type="Pfam" id="PF01774">
    <property type="entry name" value="UreD"/>
    <property type="match status" value="1"/>
</dbReference>
<dbReference type="PANTHER" id="PTHR33643:SF1">
    <property type="entry name" value="UREASE ACCESSORY PROTEIN D"/>
    <property type="match status" value="1"/>
</dbReference>
<evidence type="ECO:0000256" key="3">
    <source>
        <dbReference type="HAMAP-Rule" id="MF_01384"/>
    </source>
</evidence>
<keyword evidence="5" id="KW-1185">Reference proteome</keyword>
<keyword evidence="3" id="KW-0963">Cytoplasm</keyword>
<accession>A0A4P7VJD7</accession>
<name>A0A4P7VJD7_9BACT</name>
<gene>
    <name evidence="3" type="primary">ureD</name>
    <name evidence="4" type="ORF">E7746_05275</name>
</gene>
<dbReference type="PANTHER" id="PTHR33643">
    <property type="entry name" value="UREASE ACCESSORY PROTEIN D"/>
    <property type="match status" value="1"/>
</dbReference>
<dbReference type="OrthoDB" id="9807968at2"/>
<dbReference type="GO" id="GO:0016151">
    <property type="term" value="F:nickel cation binding"/>
    <property type="evidence" value="ECO:0007669"/>
    <property type="project" value="UniProtKB-UniRule"/>
</dbReference>
<evidence type="ECO:0000256" key="1">
    <source>
        <dbReference type="ARBA" id="ARBA00007177"/>
    </source>
</evidence>
<keyword evidence="2 3" id="KW-0143">Chaperone</keyword>